<evidence type="ECO:0008006" key="3">
    <source>
        <dbReference type="Google" id="ProtNLM"/>
    </source>
</evidence>
<sequence>MSGPSKPAFTYDPSKPSIARVYDHWLGGKDNFAADRNFADELAGVLPNVHQIVRANRLFLGNAVRHLVADHGVAQFLDIGAGLPTADNVHQVAQACDPQARVVYVDNDPEVTAHGRALLADDDRTGVVEADLRDPDAVLADPVTAALLDRDRPVAVMMVSILHFVGDADDPHRMVARYLEAVPPGSFLVVSAARAEPLVGAEIENLYRTRLGDRGGDGAIARTEAEILRFFDGLELLPPGLVSVTRWRPGQAADGPDVPFVAAVARKP</sequence>
<dbReference type="RefSeq" id="WP_328594634.1">
    <property type="nucleotide sequence ID" value="NZ_WEGH01000003.1"/>
</dbReference>
<dbReference type="InterPro" id="IPR006764">
    <property type="entry name" value="SAM_dep_MeTrfase_SAV2177_type"/>
</dbReference>
<comment type="caution">
    <text evidence="1">The sequence shown here is derived from an EMBL/GenBank/DDBJ whole genome shotgun (WGS) entry which is preliminary data.</text>
</comment>
<dbReference type="Pfam" id="PF04672">
    <property type="entry name" value="Methyltransf_19"/>
    <property type="match status" value="1"/>
</dbReference>
<protein>
    <recommendedName>
        <fullName evidence="3">S-adenosyl methyltransferase</fullName>
    </recommendedName>
</protein>
<evidence type="ECO:0000313" key="2">
    <source>
        <dbReference type="Proteomes" id="UP000487268"/>
    </source>
</evidence>
<dbReference type="AlphaFoldDB" id="A0A7K0BZP0"/>
<dbReference type="SUPFAM" id="SSF53335">
    <property type="entry name" value="S-adenosyl-L-methionine-dependent methyltransferases"/>
    <property type="match status" value="1"/>
</dbReference>
<organism evidence="1 2">
    <name type="scientific">Actinomadura macrotermitis</name>
    <dbReference type="NCBI Taxonomy" id="2585200"/>
    <lineage>
        <taxon>Bacteria</taxon>
        <taxon>Bacillati</taxon>
        <taxon>Actinomycetota</taxon>
        <taxon>Actinomycetes</taxon>
        <taxon>Streptosporangiales</taxon>
        <taxon>Thermomonosporaceae</taxon>
        <taxon>Actinomadura</taxon>
    </lineage>
</organism>
<reference evidence="1 2" key="1">
    <citation type="submission" date="2019-10" db="EMBL/GenBank/DDBJ databases">
        <title>Actinomadura rubteroloni sp. nov. and Actinomadura macrotermitis sp. nov., isolated from the gut of fungus growing-termite Macrotermes natalensis.</title>
        <authorList>
            <person name="Benndorf R."/>
            <person name="Martin K."/>
            <person name="Kuefner M."/>
            <person name="De Beer W."/>
            <person name="Kaster A.-K."/>
            <person name="Vollmers J."/>
            <person name="Poulsen M."/>
            <person name="Beemelmanns C."/>
        </authorList>
    </citation>
    <scope>NUCLEOTIDE SEQUENCE [LARGE SCALE GENOMIC DNA]</scope>
    <source>
        <strain evidence="1 2">RB68</strain>
    </source>
</reference>
<dbReference type="Proteomes" id="UP000487268">
    <property type="component" value="Unassembled WGS sequence"/>
</dbReference>
<dbReference type="PIRSF" id="PIRSF017393">
    <property type="entry name" value="MTase_SAV2177"/>
    <property type="match status" value="1"/>
</dbReference>
<name>A0A7K0BZP0_9ACTN</name>
<proteinExistence type="predicted"/>
<keyword evidence="2" id="KW-1185">Reference proteome</keyword>
<evidence type="ECO:0000313" key="1">
    <source>
        <dbReference type="EMBL" id="MQY06536.1"/>
    </source>
</evidence>
<dbReference type="Gene3D" id="3.40.50.150">
    <property type="entry name" value="Vaccinia Virus protein VP39"/>
    <property type="match status" value="1"/>
</dbReference>
<accession>A0A7K0BZP0</accession>
<gene>
    <name evidence="1" type="ORF">ACRB68_46280</name>
</gene>
<dbReference type="InterPro" id="IPR029063">
    <property type="entry name" value="SAM-dependent_MTases_sf"/>
</dbReference>
<dbReference type="EMBL" id="WEGH01000003">
    <property type="protein sequence ID" value="MQY06536.1"/>
    <property type="molecule type" value="Genomic_DNA"/>
</dbReference>